<keyword evidence="2" id="KW-1185">Reference proteome</keyword>
<name>A0A4Y7TJU2_COPMI</name>
<dbReference type="AlphaFoldDB" id="A0A4Y7TJU2"/>
<organism evidence="1 2">
    <name type="scientific">Coprinellus micaceus</name>
    <name type="common">Glistening ink-cap mushroom</name>
    <name type="synonym">Coprinus micaceus</name>
    <dbReference type="NCBI Taxonomy" id="71717"/>
    <lineage>
        <taxon>Eukaryota</taxon>
        <taxon>Fungi</taxon>
        <taxon>Dikarya</taxon>
        <taxon>Basidiomycota</taxon>
        <taxon>Agaricomycotina</taxon>
        <taxon>Agaricomycetes</taxon>
        <taxon>Agaricomycetidae</taxon>
        <taxon>Agaricales</taxon>
        <taxon>Agaricineae</taxon>
        <taxon>Psathyrellaceae</taxon>
        <taxon>Coprinellus</taxon>
    </lineage>
</organism>
<gene>
    <name evidence="1" type="ORF">FA13DRAFT_1481889</name>
</gene>
<evidence type="ECO:0000313" key="1">
    <source>
        <dbReference type="EMBL" id="TEB34453.1"/>
    </source>
</evidence>
<protein>
    <submittedName>
        <fullName evidence="1">Uncharacterized protein</fullName>
    </submittedName>
</protein>
<dbReference type="Proteomes" id="UP000298030">
    <property type="component" value="Unassembled WGS sequence"/>
</dbReference>
<evidence type="ECO:0000313" key="2">
    <source>
        <dbReference type="Proteomes" id="UP000298030"/>
    </source>
</evidence>
<proteinExistence type="predicted"/>
<comment type="caution">
    <text evidence="1">The sequence shown here is derived from an EMBL/GenBank/DDBJ whole genome shotgun (WGS) entry which is preliminary data.</text>
</comment>
<sequence length="85" mass="10048">MLYPLIESPSQRRMEHHNRIEGPWVPIGDEEYASQEPRGLQYGLHPWRPSWNVLGVVAPRNVVGCVHRRTQRLEDRSYDIWMKIG</sequence>
<accession>A0A4Y7TJU2</accession>
<dbReference type="EMBL" id="QPFP01000009">
    <property type="protein sequence ID" value="TEB34453.1"/>
    <property type="molecule type" value="Genomic_DNA"/>
</dbReference>
<reference evidence="1 2" key="1">
    <citation type="journal article" date="2019" name="Nat. Ecol. Evol.">
        <title>Megaphylogeny resolves global patterns of mushroom evolution.</title>
        <authorList>
            <person name="Varga T."/>
            <person name="Krizsan K."/>
            <person name="Foldi C."/>
            <person name="Dima B."/>
            <person name="Sanchez-Garcia M."/>
            <person name="Sanchez-Ramirez S."/>
            <person name="Szollosi G.J."/>
            <person name="Szarkandi J.G."/>
            <person name="Papp V."/>
            <person name="Albert L."/>
            <person name="Andreopoulos W."/>
            <person name="Angelini C."/>
            <person name="Antonin V."/>
            <person name="Barry K.W."/>
            <person name="Bougher N.L."/>
            <person name="Buchanan P."/>
            <person name="Buyck B."/>
            <person name="Bense V."/>
            <person name="Catcheside P."/>
            <person name="Chovatia M."/>
            <person name="Cooper J."/>
            <person name="Damon W."/>
            <person name="Desjardin D."/>
            <person name="Finy P."/>
            <person name="Geml J."/>
            <person name="Haridas S."/>
            <person name="Hughes K."/>
            <person name="Justo A."/>
            <person name="Karasinski D."/>
            <person name="Kautmanova I."/>
            <person name="Kiss B."/>
            <person name="Kocsube S."/>
            <person name="Kotiranta H."/>
            <person name="LaButti K.M."/>
            <person name="Lechner B.E."/>
            <person name="Liimatainen K."/>
            <person name="Lipzen A."/>
            <person name="Lukacs Z."/>
            <person name="Mihaltcheva S."/>
            <person name="Morgado L.N."/>
            <person name="Niskanen T."/>
            <person name="Noordeloos M.E."/>
            <person name="Ohm R.A."/>
            <person name="Ortiz-Santana B."/>
            <person name="Ovrebo C."/>
            <person name="Racz N."/>
            <person name="Riley R."/>
            <person name="Savchenko A."/>
            <person name="Shiryaev A."/>
            <person name="Soop K."/>
            <person name="Spirin V."/>
            <person name="Szebenyi C."/>
            <person name="Tomsovsky M."/>
            <person name="Tulloss R.E."/>
            <person name="Uehling J."/>
            <person name="Grigoriev I.V."/>
            <person name="Vagvolgyi C."/>
            <person name="Papp T."/>
            <person name="Martin F.M."/>
            <person name="Miettinen O."/>
            <person name="Hibbett D.S."/>
            <person name="Nagy L.G."/>
        </authorList>
    </citation>
    <scope>NUCLEOTIDE SEQUENCE [LARGE SCALE GENOMIC DNA]</scope>
    <source>
        <strain evidence="1 2">FP101781</strain>
    </source>
</reference>